<dbReference type="AlphaFoldDB" id="A0A917MAQ5"/>
<dbReference type="RefSeq" id="WP_188456968.1">
    <property type="nucleotide sequence ID" value="NZ_BMFR01000032.1"/>
</dbReference>
<evidence type="ECO:0000313" key="2">
    <source>
        <dbReference type="EMBL" id="GGG88490.1"/>
    </source>
</evidence>
<reference evidence="2" key="2">
    <citation type="submission" date="2020-09" db="EMBL/GenBank/DDBJ databases">
        <authorList>
            <person name="Sun Q."/>
            <person name="Zhou Y."/>
        </authorList>
    </citation>
    <scope>NUCLEOTIDE SEQUENCE</scope>
    <source>
        <strain evidence="2">CGMCC 1.12754</strain>
    </source>
</reference>
<gene>
    <name evidence="2" type="ORF">GCM10011398_38130</name>
</gene>
<sequence>MKRYLSAMFLILSALILIIGLRFDYQWSGIASWGLSFICLIFAAYFTKYIPNEKKGKKQS</sequence>
<keyword evidence="1" id="KW-0472">Membrane</keyword>
<keyword evidence="1" id="KW-1133">Transmembrane helix</keyword>
<evidence type="ECO:0000313" key="3">
    <source>
        <dbReference type="Proteomes" id="UP000622860"/>
    </source>
</evidence>
<protein>
    <submittedName>
        <fullName evidence="2">Uncharacterized protein</fullName>
    </submittedName>
</protein>
<keyword evidence="3" id="KW-1185">Reference proteome</keyword>
<comment type="caution">
    <text evidence="2">The sequence shown here is derived from an EMBL/GenBank/DDBJ whole genome shotgun (WGS) entry which is preliminary data.</text>
</comment>
<organism evidence="2 3">
    <name type="scientific">Virgibacillus oceani</name>
    <dbReference type="NCBI Taxonomy" id="1479511"/>
    <lineage>
        <taxon>Bacteria</taxon>
        <taxon>Bacillati</taxon>
        <taxon>Bacillota</taxon>
        <taxon>Bacilli</taxon>
        <taxon>Bacillales</taxon>
        <taxon>Bacillaceae</taxon>
        <taxon>Virgibacillus</taxon>
    </lineage>
</organism>
<proteinExistence type="predicted"/>
<evidence type="ECO:0000256" key="1">
    <source>
        <dbReference type="SAM" id="Phobius"/>
    </source>
</evidence>
<name>A0A917MAQ5_9BACI</name>
<reference evidence="2" key="1">
    <citation type="journal article" date="2014" name="Int. J. Syst. Evol. Microbiol.">
        <title>Complete genome sequence of Corynebacterium casei LMG S-19264T (=DSM 44701T), isolated from a smear-ripened cheese.</title>
        <authorList>
            <consortium name="US DOE Joint Genome Institute (JGI-PGF)"/>
            <person name="Walter F."/>
            <person name="Albersmeier A."/>
            <person name="Kalinowski J."/>
            <person name="Ruckert C."/>
        </authorList>
    </citation>
    <scope>NUCLEOTIDE SEQUENCE</scope>
    <source>
        <strain evidence="2">CGMCC 1.12754</strain>
    </source>
</reference>
<dbReference type="EMBL" id="BMFR01000032">
    <property type="protein sequence ID" value="GGG88490.1"/>
    <property type="molecule type" value="Genomic_DNA"/>
</dbReference>
<keyword evidence="1" id="KW-0812">Transmembrane</keyword>
<accession>A0A917MAQ5</accession>
<dbReference type="Proteomes" id="UP000622860">
    <property type="component" value="Unassembled WGS sequence"/>
</dbReference>
<feature type="transmembrane region" description="Helical" evidence="1">
    <location>
        <begin position="30"/>
        <end position="50"/>
    </location>
</feature>